<dbReference type="EMBL" id="MLAK01001049">
    <property type="protein sequence ID" value="OHS98568.1"/>
    <property type="molecule type" value="Genomic_DNA"/>
</dbReference>
<accession>A0A1J4JHE2</accession>
<dbReference type="PANTHER" id="PTHR12709:SF5">
    <property type="entry name" value="DNA-DIRECTED RNA POLYMERASE I SUBUNIT RPA43"/>
    <property type="match status" value="1"/>
</dbReference>
<evidence type="ECO:0000313" key="7">
    <source>
        <dbReference type="Proteomes" id="UP000179807"/>
    </source>
</evidence>
<dbReference type="InterPro" id="IPR036898">
    <property type="entry name" value="RNA_pol_Rpb7-like_N_sf"/>
</dbReference>
<dbReference type="OrthoDB" id="10250504at2759"/>
<dbReference type="InterPro" id="IPR012340">
    <property type="entry name" value="NA-bd_OB-fold"/>
</dbReference>
<feature type="region of interest" description="Disordered" evidence="5">
    <location>
        <begin position="176"/>
        <end position="195"/>
    </location>
</feature>
<keyword evidence="2" id="KW-0240">DNA-directed RNA polymerase</keyword>
<evidence type="ECO:0000256" key="5">
    <source>
        <dbReference type="SAM" id="MobiDB-lite"/>
    </source>
</evidence>
<dbReference type="PANTHER" id="PTHR12709">
    <property type="entry name" value="DNA-DIRECTED RNA POLYMERASE II, III"/>
    <property type="match status" value="1"/>
</dbReference>
<dbReference type="GO" id="GO:0005736">
    <property type="term" value="C:RNA polymerase I complex"/>
    <property type="evidence" value="ECO:0007669"/>
    <property type="project" value="TreeGrafter"/>
</dbReference>
<dbReference type="AlphaFoldDB" id="A0A1J4JHE2"/>
<keyword evidence="4" id="KW-0539">Nucleus</keyword>
<evidence type="ECO:0000256" key="1">
    <source>
        <dbReference type="ARBA" id="ARBA00004123"/>
    </source>
</evidence>
<protein>
    <submittedName>
        <fullName evidence="6">Uncharacterized protein</fullName>
    </submittedName>
</protein>
<evidence type="ECO:0000256" key="4">
    <source>
        <dbReference type="ARBA" id="ARBA00023242"/>
    </source>
</evidence>
<dbReference type="GeneID" id="94829242"/>
<sequence>MSIFRSVTAKFFVDLQQYYIGDLKKATKLDISSRLLQYDPDLDGVILSFSNVEPVSKNKNTAVCFCYADSPFVHIKMKATFVVFKPYKGCQLPATVTFVSSSAVSLTIFDYFQGFIDLAEHRENWTFRADKWTNETDSFTQNDVVVVEVTDVIPNNDGYSLNVRILRKSEIPPVEPIEPIEQAGEEYVQEEENYE</sequence>
<keyword evidence="3" id="KW-0804">Transcription</keyword>
<dbReference type="VEuPathDB" id="TrichDB:TRFO_08860"/>
<name>A0A1J4JHE2_9EUKA</name>
<dbReference type="SUPFAM" id="SSF50249">
    <property type="entry name" value="Nucleic acid-binding proteins"/>
    <property type="match status" value="1"/>
</dbReference>
<proteinExistence type="predicted"/>
<dbReference type="GO" id="GO:0006362">
    <property type="term" value="P:transcription elongation by RNA polymerase I"/>
    <property type="evidence" value="ECO:0007669"/>
    <property type="project" value="TreeGrafter"/>
</dbReference>
<dbReference type="GO" id="GO:0006352">
    <property type="term" value="P:DNA-templated transcription initiation"/>
    <property type="evidence" value="ECO:0007669"/>
    <property type="project" value="InterPro"/>
</dbReference>
<evidence type="ECO:0000256" key="3">
    <source>
        <dbReference type="ARBA" id="ARBA00023163"/>
    </source>
</evidence>
<dbReference type="Proteomes" id="UP000179807">
    <property type="component" value="Unassembled WGS sequence"/>
</dbReference>
<feature type="compositionally biased region" description="Acidic residues" evidence="5">
    <location>
        <begin position="183"/>
        <end position="195"/>
    </location>
</feature>
<dbReference type="InterPro" id="IPR045113">
    <property type="entry name" value="Rpb7-like"/>
</dbReference>
<dbReference type="Gene3D" id="3.30.1490.120">
    <property type="entry name" value="RNA polymerase Rpb7-like, N-terminal domain"/>
    <property type="match status" value="1"/>
</dbReference>
<evidence type="ECO:0000313" key="6">
    <source>
        <dbReference type="EMBL" id="OHS98568.1"/>
    </source>
</evidence>
<keyword evidence="7" id="KW-1185">Reference proteome</keyword>
<comment type="caution">
    <text evidence="6">The sequence shown here is derived from an EMBL/GenBank/DDBJ whole genome shotgun (WGS) entry which is preliminary data.</text>
</comment>
<organism evidence="6 7">
    <name type="scientific">Tritrichomonas foetus</name>
    <dbReference type="NCBI Taxonomy" id="1144522"/>
    <lineage>
        <taxon>Eukaryota</taxon>
        <taxon>Metamonada</taxon>
        <taxon>Parabasalia</taxon>
        <taxon>Tritrichomonadida</taxon>
        <taxon>Tritrichomonadidae</taxon>
        <taxon>Tritrichomonas</taxon>
    </lineage>
</organism>
<dbReference type="RefSeq" id="XP_068351705.1">
    <property type="nucleotide sequence ID" value="XM_068494538.1"/>
</dbReference>
<reference evidence="6" key="1">
    <citation type="submission" date="2016-10" db="EMBL/GenBank/DDBJ databases">
        <authorList>
            <person name="Benchimol M."/>
            <person name="Almeida L.G."/>
            <person name="Vasconcelos A.T."/>
            <person name="Perreira-Neves A."/>
            <person name="Rosa I.A."/>
            <person name="Tasca T."/>
            <person name="Bogo M.R."/>
            <person name="de Souza W."/>
        </authorList>
    </citation>
    <scope>NUCLEOTIDE SEQUENCE [LARGE SCALE GENOMIC DNA]</scope>
    <source>
        <strain evidence="6">K</strain>
    </source>
</reference>
<comment type="subcellular location">
    <subcellularLocation>
        <location evidence="1">Nucleus</location>
    </subcellularLocation>
</comment>
<evidence type="ECO:0000256" key="2">
    <source>
        <dbReference type="ARBA" id="ARBA00022478"/>
    </source>
</evidence>
<gene>
    <name evidence="6" type="ORF">TRFO_08860</name>
</gene>